<evidence type="ECO:0000313" key="1">
    <source>
        <dbReference type="EMBL" id="AIG80491.1"/>
    </source>
</evidence>
<name>A0A075V7W4_9PSEU</name>
<dbReference type="Proteomes" id="UP000028492">
    <property type="component" value="Chromosome"/>
</dbReference>
<evidence type="ECO:0000313" key="2">
    <source>
        <dbReference type="Proteomes" id="UP000028492"/>
    </source>
</evidence>
<organism evidence="1 2">
    <name type="scientific">Amycolatopsis japonica</name>
    <dbReference type="NCBI Taxonomy" id="208439"/>
    <lineage>
        <taxon>Bacteria</taxon>
        <taxon>Bacillati</taxon>
        <taxon>Actinomycetota</taxon>
        <taxon>Actinomycetes</taxon>
        <taxon>Pseudonocardiales</taxon>
        <taxon>Pseudonocardiaceae</taxon>
        <taxon>Amycolatopsis</taxon>
        <taxon>Amycolatopsis japonica group</taxon>
    </lineage>
</organism>
<dbReference type="HOGENOM" id="CLU_1029114_0_0_11"/>
<accession>A0A075V7W4</accession>
<reference evidence="1 2" key="1">
    <citation type="journal article" date="2014" name="J. Biotechnol.">
        <title>Complete genome sequence of the actinobacterium Amycolatopsis japonica MG417-CF17(T) (=DSM 44213T) producing (S,S)-N,N'-ethylenediaminedisuccinic acid.</title>
        <authorList>
            <person name="Stegmann E."/>
            <person name="Albersmeier A."/>
            <person name="Spohn M."/>
            <person name="Gert H."/>
            <person name="Weber T."/>
            <person name="Wohlleben W."/>
            <person name="Kalinowski J."/>
            <person name="Ruckert C."/>
        </authorList>
    </citation>
    <scope>NUCLEOTIDE SEQUENCE [LARGE SCALE GENOMIC DNA]</scope>
    <source>
        <strain evidence="2">MG417-CF17 (DSM 44213)</strain>
    </source>
</reference>
<dbReference type="AlphaFoldDB" id="A0A075V7W4"/>
<sequence>MSSTTHDFYLGRGPDADWLGSVRLGTRNGRWLDEITRARSAGGFITLVALFLRTAEIQEAGEVTFGNREWPWPWPTSHGTDYVYAFDTDAVWTARRGDRWSLRADEYIPPGPDETPLEFPHMRDSCCYTGIDAADTTARRYGPLLGDTYRHDLPQLGLRILADVTGPPGPGEPTALTDLRAQLPPHLRYTLTADETDVELAFEVFGYRDGDPAADTVAHALSMLPALYGWTDPSGGPPRFGVRVGIATDERHTSHPVLDDPRARAVLTTY</sequence>
<gene>
    <name evidence="1" type="ORF">AJAP_38525</name>
</gene>
<protein>
    <submittedName>
        <fullName evidence="1">Uncharacterized protein</fullName>
    </submittedName>
</protein>
<keyword evidence="2" id="KW-1185">Reference proteome</keyword>
<dbReference type="RefSeq" id="WP_038520589.1">
    <property type="nucleotide sequence ID" value="NZ_CP008953.1"/>
</dbReference>
<dbReference type="STRING" id="208439.AJAP_38525"/>
<dbReference type="KEGG" id="aja:AJAP_38525"/>
<proteinExistence type="predicted"/>
<dbReference type="EMBL" id="CP008953">
    <property type="protein sequence ID" value="AIG80491.1"/>
    <property type="molecule type" value="Genomic_DNA"/>
</dbReference>